<dbReference type="PANTHER" id="PTHR44757">
    <property type="entry name" value="DIGUANYLATE CYCLASE DGCP"/>
    <property type="match status" value="1"/>
</dbReference>
<dbReference type="PROSITE" id="PS50887">
    <property type="entry name" value="GGDEF"/>
    <property type="match status" value="1"/>
</dbReference>
<protein>
    <recommendedName>
        <fullName evidence="5">Diguanylate cyclase/phosphodiesterase</fullName>
    </recommendedName>
</protein>
<keyword evidence="4" id="KW-1185">Reference proteome</keyword>
<reference evidence="4" key="2">
    <citation type="submission" date="2015-04" db="EMBL/GenBank/DDBJ databases">
        <title>The complete genome sequence of Erythrobacter sp. s21-N3.</title>
        <authorList>
            <person name="Zhuang L."/>
            <person name="Liu Y."/>
            <person name="Shao Z."/>
        </authorList>
    </citation>
    <scope>NUCLEOTIDE SEQUENCE [LARGE SCALE GENOMIC DNA]</scope>
    <source>
        <strain evidence="4">s21-N3</strain>
    </source>
</reference>
<dbReference type="STRING" id="1648404.CP97_06180"/>
<dbReference type="InterPro" id="IPR043128">
    <property type="entry name" value="Rev_trsase/Diguanyl_cyclase"/>
</dbReference>
<dbReference type="Gene3D" id="3.20.20.450">
    <property type="entry name" value="EAL domain"/>
    <property type="match status" value="1"/>
</dbReference>
<evidence type="ECO:0008006" key="5">
    <source>
        <dbReference type="Google" id="ProtNLM"/>
    </source>
</evidence>
<dbReference type="Pfam" id="PF00563">
    <property type="entry name" value="EAL"/>
    <property type="match status" value="1"/>
</dbReference>
<feature type="domain" description="GGDEF" evidence="2">
    <location>
        <begin position="114"/>
        <end position="246"/>
    </location>
</feature>
<dbReference type="PROSITE" id="PS51257">
    <property type="entry name" value="PROKAR_LIPOPROTEIN"/>
    <property type="match status" value="1"/>
</dbReference>
<dbReference type="PROSITE" id="PS50883">
    <property type="entry name" value="EAL"/>
    <property type="match status" value="1"/>
</dbReference>
<dbReference type="PANTHER" id="PTHR44757:SF2">
    <property type="entry name" value="BIOFILM ARCHITECTURE MAINTENANCE PROTEIN MBAA"/>
    <property type="match status" value="1"/>
</dbReference>
<dbReference type="InterPro" id="IPR035919">
    <property type="entry name" value="EAL_sf"/>
</dbReference>
<dbReference type="NCBIfam" id="TIGR00254">
    <property type="entry name" value="GGDEF"/>
    <property type="match status" value="1"/>
</dbReference>
<dbReference type="SUPFAM" id="SSF55073">
    <property type="entry name" value="Nucleotide cyclase"/>
    <property type="match status" value="1"/>
</dbReference>
<dbReference type="InterPro" id="IPR052155">
    <property type="entry name" value="Biofilm_reg_signaling"/>
</dbReference>
<dbReference type="CDD" id="cd01948">
    <property type="entry name" value="EAL"/>
    <property type="match status" value="1"/>
</dbReference>
<evidence type="ECO:0000313" key="4">
    <source>
        <dbReference type="Proteomes" id="UP000059113"/>
    </source>
</evidence>
<dbReference type="Pfam" id="PF00990">
    <property type="entry name" value="GGDEF"/>
    <property type="match status" value="1"/>
</dbReference>
<organism evidence="3 4">
    <name type="scientific">Aurantiacibacter atlanticus</name>
    <dbReference type="NCBI Taxonomy" id="1648404"/>
    <lineage>
        <taxon>Bacteria</taxon>
        <taxon>Pseudomonadati</taxon>
        <taxon>Pseudomonadota</taxon>
        <taxon>Alphaproteobacteria</taxon>
        <taxon>Sphingomonadales</taxon>
        <taxon>Erythrobacteraceae</taxon>
        <taxon>Aurantiacibacter</taxon>
    </lineage>
</organism>
<gene>
    <name evidence="3" type="ORF">CP97_06180</name>
</gene>
<dbReference type="InterPro" id="IPR029787">
    <property type="entry name" value="Nucleotide_cyclase"/>
</dbReference>
<sequence length="520" mass="56865">MLDKISHMMVARRQPGTALALLAVLLSCIAAYYGLNGNAREAGWLAFISACSGALSAGLLRDDILRSDRTRSLLADLLKESRRRLRMDPLTGHLNRAAFTQALEELAATSSDSTMVMLLYFDLNRFKEVNDTLGHYVGDRLLEAVGDRAAEVLSDPIALARLGGDEFAAILPFRDEAEVKAIGDALINAIGRPFHLADRVVEVSASLGIAIGDPAIYGCEELLRRADLAMYEAKGNRGGSVHIFDDLLSNRQMRENSIRTELGKAHFEERFMLHYQPIVDARDGKTCKVEALLRSKGTALDGISPALMVSVAEDSGQIIQLTEWTLDTALGAAQEFKCPVAVNVSPIYFRHENFADRLIDRLIASGLPPSSLVVEVTEGVLISDISSARDSIGHLRAIGIEVYLDDFGTGYSSLSYLQNFELDGMKLDKSFIQKLGQSEKAIRIIRSMVDFSHSLGMKTVMEGVESEWQARLLQLQGCDYLQGFELGVPMSCEDLCNRLATEPAVIHADKGKHGLSALSS</sequence>
<dbReference type="SMART" id="SM00052">
    <property type="entry name" value="EAL"/>
    <property type="match status" value="1"/>
</dbReference>
<dbReference type="InterPro" id="IPR000160">
    <property type="entry name" value="GGDEF_dom"/>
</dbReference>
<accession>A0A0H4VAT8</accession>
<dbReference type="InterPro" id="IPR001633">
    <property type="entry name" value="EAL_dom"/>
</dbReference>
<dbReference type="SMART" id="SM00267">
    <property type="entry name" value="GGDEF"/>
    <property type="match status" value="1"/>
</dbReference>
<dbReference type="SUPFAM" id="SSF141868">
    <property type="entry name" value="EAL domain-like"/>
    <property type="match status" value="1"/>
</dbReference>
<dbReference type="Proteomes" id="UP000059113">
    <property type="component" value="Chromosome"/>
</dbReference>
<reference evidence="3 4" key="1">
    <citation type="journal article" date="2015" name="Int. J. Syst. Evol. Microbiol.">
        <title>Erythrobacter atlanticus sp. nov., a bacterium from ocean sediment able to degrade polycyclic aromatic hydrocarbons.</title>
        <authorList>
            <person name="Zhuang L."/>
            <person name="Liu Y."/>
            <person name="Wang L."/>
            <person name="Wang W."/>
            <person name="Shao Z."/>
        </authorList>
    </citation>
    <scope>NUCLEOTIDE SEQUENCE [LARGE SCALE GENOMIC DNA]</scope>
    <source>
        <strain evidence="4">s21-N3</strain>
    </source>
</reference>
<dbReference type="Gene3D" id="3.30.70.270">
    <property type="match status" value="1"/>
</dbReference>
<evidence type="ECO:0000313" key="3">
    <source>
        <dbReference type="EMBL" id="AKQ41697.2"/>
    </source>
</evidence>
<dbReference type="KEGG" id="ery:CP97_06180"/>
<dbReference type="EMBL" id="CP011310">
    <property type="protein sequence ID" value="AKQ41697.2"/>
    <property type="molecule type" value="Genomic_DNA"/>
</dbReference>
<dbReference type="CDD" id="cd01949">
    <property type="entry name" value="GGDEF"/>
    <property type="match status" value="1"/>
</dbReference>
<dbReference type="AlphaFoldDB" id="A0A0H4VAT8"/>
<proteinExistence type="predicted"/>
<name>A0A0H4VAT8_9SPHN</name>
<evidence type="ECO:0000259" key="1">
    <source>
        <dbReference type="PROSITE" id="PS50883"/>
    </source>
</evidence>
<feature type="domain" description="EAL" evidence="1">
    <location>
        <begin position="255"/>
        <end position="503"/>
    </location>
</feature>
<evidence type="ECO:0000259" key="2">
    <source>
        <dbReference type="PROSITE" id="PS50887"/>
    </source>
</evidence>